<feature type="transmembrane region" description="Helical" evidence="2">
    <location>
        <begin position="391"/>
        <end position="411"/>
    </location>
</feature>
<dbReference type="GO" id="GO:0016747">
    <property type="term" value="F:acyltransferase activity, transferring groups other than amino-acyl groups"/>
    <property type="evidence" value="ECO:0007669"/>
    <property type="project" value="InterPro"/>
</dbReference>
<feature type="domain" description="Acyltransferase 3" evidence="3">
    <location>
        <begin position="28"/>
        <end position="369"/>
    </location>
</feature>
<dbReference type="GO" id="GO:0016787">
    <property type="term" value="F:hydrolase activity"/>
    <property type="evidence" value="ECO:0007669"/>
    <property type="project" value="UniProtKB-KW"/>
</dbReference>
<dbReference type="PANTHER" id="PTHR23028:SF53">
    <property type="entry name" value="ACYL_TRANSF_3 DOMAIN-CONTAINING PROTEIN"/>
    <property type="match status" value="1"/>
</dbReference>
<keyword evidence="5" id="KW-0012">Acyltransferase</keyword>
<keyword evidence="2" id="KW-0812">Transmembrane</keyword>
<gene>
    <name evidence="5" type="ORF">SAMN04488544_3525</name>
</gene>
<protein>
    <submittedName>
        <fullName evidence="5">Peptidoglycan/LPS O-acetylase OafA/YrhL, contains acyltransferase and SGNH-hydrolase domains</fullName>
    </submittedName>
</protein>
<keyword evidence="2" id="KW-0472">Membrane</keyword>
<dbReference type="GO" id="GO:0016020">
    <property type="term" value="C:membrane"/>
    <property type="evidence" value="ECO:0007669"/>
    <property type="project" value="TreeGrafter"/>
</dbReference>
<name>A0A1H2N9F0_9ACTN</name>
<feature type="transmembrane region" description="Helical" evidence="2">
    <location>
        <begin position="52"/>
        <end position="72"/>
    </location>
</feature>
<evidence type="ECO:0000313" key="6">
    <source>
        <dbReference type="Proteomes" id="UP000198825"/>
    </source>
</evidence>
<feature type="domain" description="SGNH" evidence="4">
    <location>
        <begin position="463"/>
        <end position="698"/>
    </location>
</feature>
<dbReference type="InterPro" id="IPR050879">
    <property type="entry name" value="Acyltransferase_3"/>
</dbReference>
<feature type="transmembrane region" description="Helical" evidence="2">
    <location>
        <begin position="93"/>
        <end position="113"/>
    </location>
</feature>
<accession>A0A1H2N9F0</accession>
<dbReference type="AlphaFoldDB" id="A0A1H2N9F0"/>
<dbReference type="STRING" id="546874.SAMN04488544_3525"/>
<dbReference type="Proteomes" id="UP000198825">
    <property type="component" value="Chromosome I"/>
</dbReference>
<feature type="transmembrane region" description="Helical" evidence="2">
    <location>
        <begin position="292"/>
        <end position="311"/>
    </location>
</feature>
<dbReference type="Pfam" id="PF01757">
    <property type="entry name" value="Acyl_transf_3"/>
    <property type="match status" value="1"/>
</dbReference>
<feature type="transmembrane region" description="Helical" evidence="2">
    <location>
        <begin position="166"/>
        <end position="183"/>
    </location>
</feature>
<dbReference type="Pfam" id="PF19040">
    <property type="entry name" value="SGNH"/>
    <property type="match status" value="1"/>
</dbReference>
<feature type="region of interest" description="Disordered" evidence="1">
    <location>
        <begin position="1"/>
        <end position="21"/>
    </location>
</feature>
<evidence type="ECO:0000259" key="4">
    <source>
        <dbReference type="Pfam" id="PF19040"/>
    </source>
</evidence>
<evidence type="ECO:0000256" key="1">
    <source>
        <dbReference type="SAM" id="MobiDB-lite"/>
    </source>
</evidence>
<evidence type="ECO:0000256" key="2">
    <source>
        <dbReference type="SAM" id="Phobius"/>
    </source>
</evidence>
<evidence type="ECO:0000259" key="3">
    <source>
        <dbReference type="Pfam" id="PF01757"/>
    </source>
</evidence>
<feature type="transmembrane region" description="Helical" evidence="2">
    <location>
        <begin position="323"/>
        <end position="346"/>
    </location>
</feature>
<feature type="transmembrane region" description="Helical" evidence="2">
    <location>
        <begin position="229"/>
        <end position="250"/>
    </location>
</feature>
<keyword evidence="5" id="KW-0808">Transferase</keyword>
<keyword evidence="2" id="KW-1133">Transmembrane helix</keyword>
<reference evidence="6" key="1">
    <citation type="submission" date="2016-10" db="EMBL/GenBank/DDBJ databases">
        <authorList>
            <person name="Varghese N."/>
            <person name="Submissions S."/>
        </authorList>
    </citation>
    <scope>NUCLEOTIDE SEQUENCE [LARGE SCALE GENOMIC DNA]</scope>
    <source>
        <strain evidence="6">DSM 21743</strain>
    </source>
</reference>
<sequence>MSAGLAAAAPTRPARGGPAPEAGFRPDVQGVRALAVALVVAYHLNPDLVPGGFVGVDVFLVVSGYLITSHLARTLARTGRVDLLDFYARRARRLVPAAVLVLVVTWLVSLWVLPTTRLVDTAEQVRASAVSLQNWLLAANSVAYLKSDDAASPVQHFWSLSVEEQFYLVWPLLLVVAGVVAHRRSLRADPSRVRAVREAAGRQVALLLAVVVVAVSLAVSVRLTATSPAAAYFVTPTRVWELGLGAVLALLPSTWTDRLGRLGPLAWVGLAAVVVSAFVLDGSSAFPGVVALWPTLGAVLLLACGSGSARLGPARLTSSRPAVALGDVSYSLYLWHWPMILLWTTWVGRPVGVLDGAALVLLALGLSSLTKRHVEDSFRTSAVLRRSARRSLALLLAVLLPVGLSTGWLWAHPPAPAVTADAAHPGAAVLAGDAQAPAGVEAIPSLERAQHDFGAYGDGPGGCQSDQASTAETLCSFGDTDDPVRTVALVGDSVAATWFDDLDAIAKERRWRLVTDLHSLCPWSATMASTPYTARTPYVSCHDWGRRALSTMLNDVRPDVVITSARPVVGTVDHPTAGPEAFAQIGEGMATYWRELEEAGIQVVAVREPPEMGFDVPDCLSRPGATTAGCSVPASTAIVPGTPVLRAAEELGDRVDLVDLNRYICGPATCEPVVGNVVVYVDRHHVTTTYASTIRPYLEARLSEVPGLGR</sequence>
<feature type="transmembrane region" description="Helical" evidence="2">
    <location>
        <begin position="352"/>
        <end position="370"/>
    </location>
</feature>
<dbReference type="OrthoDB" id="3404679at2"/>
<dbReference type="InterPro" id="IPR043968">
    <property type="entry name" value="SGNH"/>
</dbReference>
<dbReference type="GO" id="GO:0009103">
    <property type="term" value="P:lipopolysaccharide biosynthetic process"/>
    <property type="evidence" value="ECO:0007669"/>
    <property type="project" value="TreeGrafter"/>
</dbReference>
<proteinExistence type="predicted"/>
<feature type="transmembrane region" description="Helical" evidence="2">
    <location>
        <begin position="262"/>
        <end position="280"/>
    </location>
</feature>
<feature type="transmembrane region" description="Helical" evidence="2">
    <location>
        <begin position="204"/>
        <end position="223"/>
    </location>
</feature>
<dbReference type="EMBL" id="LT629799">
    <property type="protein sequence ID" value="SDV01725.1"/>
    <property type="molecule type" value="Genomic_DNA"/>
</dbReference>
<dbReference type="PANTHER" id="PTHR23028">
    <property type="entry name" value="ACETYLTRANSFERASE"/>
    <property type="match status" value="1"/>
</dbReference>
<evidence type="ECO:0000313" key="5">
    <source>
        <dbReference type="EMBL" id="SDV01725.1"/>
    </source>
</evidence>
<organism evidence="5 6">
    <name type="scientific">Microlunatus sagamiharensis</name>
    <dbReference type="NCBI Taxonomy" id="546874"/>
    <lineage>
        <taxon>Bacteria</taxon>
        <taxon>Bacillati</taxon>
        <taxon>Actinomycetota</taxon>
        <taxon>Actinomycetes</taxon>
        <taxon>Propionibacteriales</taxon>
        <taxon>Propionibacteriaceae</taxon>
        <taxon>Microlunatus</taxon>
    </lineage>
</organism>
<dbReference type="InterPro" id="IPR002656">
    <property type="entry name" value="Acyl_transf_3_dom"/>
</dbReference>
<keyword evidence="6" id="KW-1185">Reference proteome</keyword>
<keyword evidence="5" id="KW-0378">Hydrolase</keyword>
<dbReference type="RefSeq" id="WP_157720072.1">
    <property type="nucleotide sequence ID" value="NZ_LT629799.1"/>
</dbReference>